<dbReference type="PRINTS" id="PR00111">
    <property type="entry name" value="ABHYDROLASE"/>
</dbReference>
<comment type="caution">
    <text evidence="3">The sequence shown here is derived from an EMBL/GenBank/DDBJ whole genome shotgun (WGS) entry which is preliminary data.</text>
</comment>
<dbReference type="Proteomes" id="UP000886725">
    <property type="component" value="Unassembled WGS sequence"/>
</dbReference>
<dbReference type="InterPro" id="IPR050266">
    <property type="entry name" value="AB_hydrolase_sf"/>
</dbReference>
<dbReference type="InterPro" id="IPR029058">
    <property type="entry name" value="AB_hydrolase_fold"/>
</dbReference>
<keyword evidence="1 3" id="KW-0378">Hydrolase</keyword>
<dbReference type="AlphaFoldDB" id="A0A9D0YZ94"/>
<dbReference type="SUPFAM" id="SSF53474">
    <property type="entry name" value="alpha/beta-Hydrolases"/>
    <property type="match status" value="1"/>
</dbReference>
<evidence type="ECO:0000313" key="3">
    <source>
        <dbReference type="EMBL" id="HIQ64673.1"/>
    </source>
</evidence>
<reference evidence="3" key="2">
    <citation type="journal article" date="2021" name="PeerJ">
        <title>Extensive microbial diversity within the chicken gut microbiome revealed by metagenomics and culture.</title>
        <authorList>
            <person name="Gilroy R."/>
            <person name="Ravi A."/>
            <person name="Getino M."/>
            <person name="Pursley I."/>
            <person name="Horton D.L."/>
            <person name="Alikhan N.F."/>
            <person name="Baker D."/>
            <person name="Gharbi K."/>
            <person name="Hall N."/>
            <person name="Watson M."/>
            <person name="Adriaenssens E.M."/>
            <person name="Foster-Nyarko E."/>
            <person name="Jarju S."/>
            <person name="Secka A."/>
            <person name="Antonio M."/>
            <person name="Oren A."/>
            <person name="Chaudhuri R.R."/>
            <person name="La Ragione R."/>
            <person name="Hildebrand F."/>
            <person name="Pallen M.J."/>
        </authorList>
    </citation>
    <scope>NUCLEOTIDE SEQUENCE</scope>
    <source>
        <strain evidence="3">CHK165-10780</strain>
    </source>
</reference>
<dbReference type="GO" id="GO:0016787">
    <property type="term" value="F:hydrolase activity"/>
    <property type="evidence" value="ECO:0007669"/>
    <property type="project" value="UniProtKB-KW"/>
</dbReference>
<dbReference type="InterPro" id="IPR000073">
    <property type="entry name" value="AB_hydrolase_1"/>
</dbReference>
<protein>
    <submittedName>
        <fullName evidence="3">Alpha/beta hydrolase</fullName>
    </submittedName>
</protein>
<reference evidence="3" key="1">
    <citation type="submission" date="2020-10" db="EMBL/GenBank/DDBJ databases">
        <authorList>
            <person name="Gilroy R."/>
        </authorList>
    </citation>
    <scope>NUCLEOTIDE SEQUENCE</scope>
    <source>
        <strain evidence="3">CHK165-10780</strain>
    </source>
</reference>
<dbReference type="Gene3D" id="3.40.50.1820">
    <property type="entry name" value="alpha/beta hydrolase"/>
    <property type="match status" value="1"/>
</dbReference>
<evidence type="ECO:0000259" key="2">
    <source>
        <dbReference type="Pfam" id="PF12697"/>
    </source>
</evidence>
<dbReference type="GO" id="GO:0016020">
    <property type="term" value="C:membrane"/>
    <property type="evidence" value="ECO:0007669"/>
    <property type="project" value="TreeGrafter"/>
</dbReference>
<organism evidence="3 4">
    <name type="scientific">Candidatus Faecenecus gallistercoris</name>
    <dbReference type="NCBI Taxonomy" id="2840793"/>
    <lineage>
        <taxon>Bacteria</taxon>
        <taxon>Bacillati</taxon>
        <taxon>Bacillota</taxon>
        <taxon>Bacillota incertae sedis</taxon>
        <taxon>Candidatus Faecenecus</taxon>
    </lineage>
</organism>
<accession>A0A9D0YZ94</accession>
<dbReference type="EMBL" id="DVFU01000060">
    <property type="protein sequence ID" value="HIQ64673.1"/>
    <property type="molecule type" value="Genomic_DNA"/>
</dbReference>
<dbReference type="PANTHER" id="PTHR43798:SF31">
    <property type="entry name" value="AB HYDROLASE SUPERFAMILY PROTEIN YCLE"/>
    <property type="match status" value="1"/>
</dbReference>
<sequence>MYFKYQDIKLYYEKYGTEPESLIILPGWGNTRKTWNHIISQLEPYFTIYILDYPGFGNTEFPNRDLTLYDYTNMVRAWITSLHLEHPILLGHSMGGRIIIQILGYYKDYYKKAILLDSAGIKPKPQKWKSCRYQFQKKLAKLLPKSKRAIYLESLVQKYGSDDYKALPKYMRKTFSNIVGLDLQYYLNKINTNVMIVHGENDLVTPIEDAYKMHQLISNSQLKIIAQAGHFPYLDQADTFIQIIYDMTKEKPPS</sequence>
<proteinExistence type="predicted"/>
<evidence type="ECO:0000313" key="4">
    <source>
        <dbReference type="Proteomes" id="UP000886725"/>
    </source>
</evidence>
<name>A0A9D0YZ94_9FIRM</name>
<feature type="domain" description="AB hydrolase-1" evidence="2">
    <location>
        <begin position="22"/>
        <end position="242"/>
    </location>
</feature>
<gene>
    <name evidence="3" type="ORF">IAC85_02930</name>
</gene>
<evidence type="ECO:0000256" key="1">
    <source>
        <dbReference type="ARBA" id="ARBA00022801"/>
    </source>
</evidence>
<dbReference type="PANTHER" id="PTHR43798">
    <property type="entry name" value="MONOACYLGLYCEROL LIPASE"/>
    <property type="match status" value="1"/>
</dbReference>
<dbReference type="Pfam" id="PF12697">
    <property type="entry name" value="Abhydrolase_6"/>
    <property type="match status" value="1"/>
</dbReference>